<dbReference type="CDD" id="cd17557">
    <property type="entry name" value="REC_Rcp-like"/>
    <property type="match status" value="1"/>
</dbReference>
<dbReference type="AlphaFoldDB" id="A0A4P7XIA8"/>
<sequence>MTTRSRMHILVAEDDPDDRELVREAFAQCGITDSLHFMQDGEEVTAFLAGRPPEHGNFPVPGLLLLDLNMPRKDGLEVLRELRASAEHCNLPAIVLSTSSDPRDIAAAYRAGANSFITKPSSYDALVTIVRSLTEYWLTTVALPEKAGAHGC</sequence>
<gene>
    <name evidence="3" type="ORF">soil367_13255</name>
</gene>
<dbReference type="InterPro" id="IPR052893">
    <property type="entry name" value="TCS_response_regulator"/>
</dbReference>
<dbReference type="GO" id="GO:0000160">
    <property type="term" value="P:phosphorelay signal transduction system"/>
    <property type="evidence" value="ECO:0007669"/>
    <property type="project" value="InterPro"/>
</dbReference>
<evidence type="ECO:0000313" key="3">
    <source>
        <dbReference type="EMBL" id="QCF26821.1"/>
    </source>
</evidence>
<dbReference type="SUPFAM" id="SSF52172">
    <property type="entry name" value="CheY-like"/>
    <property type="match status" value="1"/>
</dbReference>
<keyword evidence="1" id="KW-0597">Phosphoprotein</keyword>
<protein>
    <submittedName>
        <fullName evidence="3">Response regulator</fullName>
    </submittedName>
</protein>
<dbReference type="RefSeq" id="WP_136549527.1">
    <property type="nucleotide sequence ID" value="NZ_CP031093.1"/>
</dbReference>
<dbReference type="InterPro" id="IPR001789">
    <property type="entry name" value="Sig_transdc_resp-reg_receiver"/>
</dbReference>
<proteinExistence type="predicted"/>
<dbReference type="EMBL" id="CP031093">
    <property type="protein sequence ID" value="QCF26821.1"/>
    <property type="molecule type" value="Genomic_DNA"/>
</dbReference>
<reference evidence="3 4" key="1">
    <citation type="submission" date="2018-07" db="EMBL/GenBank/DDBJ databases">
        <title>Marsedoiliclastica nanhaica gen. nov. sp. nov., a novel marine hydrocarbonoclastic bacterium isolated from an in-situ enriched hydrocarbon-degrading consortium in deep-sea sediment.</title>
        <authorList>
            <person name="Dong C."/>
            <person name="Ma T."/>
            <person name="Liu R."/>
            <person name="Shao Z."/>
        </authorList>
    </citation>
    <scope>NUCLEOTIDE SEQUENCE [LARGE SCALE GENOMIC DNA]</scope>
    <source>
        <strain evidence="4">soil36-7</strain>
    </source>
</reference>
<feature type="domain" description="Response regulatory" evidence="2">
    <location>
        <begin position="8"/>
        <end position="134"/>
    </location>
</feature>
<dbReference type="OrthoDB" id="9793549at2"/>
<dbReference type="Pfam" id="PF00072">
    <property type="entry name" value="Response_reg"/>
    <property type="match status" value="1"/>
</dbReference>
<dbReference type="SMART" id="SM00448">
    <property type="entry name" value="REC"/>
    <property type="match status" value="1"/>
</dbReference>
<evidence type="ECO:0000259" key="2">
    <source>
        <dbReference type="PROSITE" id="PS50110"/>
    </source>
</evidence>
<dbReference type="PANTHER" id="PTHR44520">
    <property type="entry name" value="RESPONSE REGULATOR RCP1-RELATED"/>
    <property type="match status" value="1"/>
</dbReference>
<evidence type="ECO:0000313" key="4">
    <source>
        <dbReference type="Proteomes" id="UP000298049"/>
    </source>
</evidence>
<dbReference type="PANTHER" id="PTHR44520:SF2">
    <property type="entry name" value="RESPONSE REGULATOR RCP1"/>
    <property type="match status" value="1"/>
</dbReference>
<organism evidence="3 4">
    <name type="scientific">Hydrocarboniclastica marina</name>
    <dbReference type="NCBI Taxonomy" id="2259620"/>
    <lineage>
        <taxon>Bacteria</taxon>
        <taxon>Pseudomonadati</taxon>
        <taxon>Pseudomonadota</taxon>
        <taxon>Gammaproteobacteria</taxon>
        <taxon>Alteromonadales</taxon>
        <taxon>Alteromonadaceae</taxon>
        <taxon>Hydrocarboniclastica</taxon>
    </lineage>
</organism>
<dbReference type="KEGG" id="hmi:soil367_13255"/>
<dbReference type="InterPro" id="IPR011006">
    <property type="entry name" value="CheY-like_superfamily"/>
</dbReference>
<name>A0A4P7XIA8_9ALTE</name>
<feature type="modified residue" description="4-aspartylphosphate" evidence="1">
    <location>
        <position position="67"/>
    </location>
</feature>
<dbReference type="Gene3D" id="3.40.50.2300">
    <property type="match status" value="1"/>
</dbReference>
<dbReference type="Proteomes" id="UP000298049">
    <property type="component" value="Chromosome"/>
</dbReference>
<accession>A0A4P7XIA8</accession>
<dbReference type="PROSITE" id="PS50110">
    <property type="entry name" value="RESPONSE_REGULATORY"/>
    <property type="match status" value="1"/>
</dbReference>
<evidence type="ECO:0000256" key="1">
    <source>
        <dbReference type="PROSITE-ProRule" id="PRU00169"/>
    </source>
</evidence>
<keyword evidence="4" id="KW-1185">Reference proteome</keyword>